<name>R4K0J7_CLOPA</name>
<reference evidence="2 3" key="1">
    <citation type="submission" date="2012-01" db="EMBL/GenBank/DDBJ databases">
        <title>Complete sequence of chromosome of Clostridium pasteurianum BC1.</title>
        <authorList>
            <consortium name="US DOE Joint Genome Institute"/>
            <person name="Lucas S."/>
            <person name="Han J."/>
            <person name="Lapidus A."/>
            <person name="Cheng J.-F."/>
            <person name="Goodwin L."/>
            <person name="Pitluck S."/>
            <person name="Peters L."/>
            <person name="Mikhailova N."/>
            <person name="Teshima H."/>
            <person name="Detter J.C."/>
            <person name="Han C."/>
            <person name="Tapia R."/>
            <person name="Land M."/>
            <person name="Hauser L."/>
            <person name="Kyrpides N."/>
            <person name="Ivanova N."/>
            <person name="Pagani I."/>
            <person name="Dunn J."/>
            <person name="Taghavi S."/>
            <person name="Francis A."/>
            <person name="van der Lelie D."/>
            <person name="Woyke T."/>
        </authorList>
    </citation>
    <scope>NUCLEOTIDE SEQUENCE [LARGE SCALE GENOMIC DNA]</scope>
    <source>
        <strain evidence="2 3">BC1</strain>
    </source>
</reference>
<proteinExistence type="predicted"/>
<evidence type="ECO:0000313" key="3">
    <source>
        <dbReference type="Proteomes" id="UP000013523"/>
    </source>
</evidence>
<feature type="domain" description="Actin-like protein N-terminal" evidence="1">
    <location>
        <begin position="8"/>
        <end position="158"/>
    </location>
</feature>
<organism evidence="2 3">
    <name type="scientific">Clostridium pasteurianum BC1</name>
    <dbReference type="NCBI Taxonomy" id="86416"/>
    <lineage>
        <taxon>Bacteria</taxon>
        <taxon>Bacillati</taxon>
        <taxon>Bacillota</taxon>
        <taxon>Clostridia</taxon>
        <taxon>Eubacteriales</taxon>
        <taxon>Clostridiaceae</taxon>
        <taxon>Clostridium</taxon>
    </lineage>
</organism>
<gene>
    <name evidence="2" type="ORF">Clopa_1683</name>
</gene>
<sequence>MCKVIISIDSGKFLTKAVGMNEQDSLLEGKRVSFRSKLYNLNDGDVELAGNSFSVEYDDSKFIIGEQGNVDGVEDTNKATLLHKLCIYTAITRYIQPKEKAEIYMVIACPLNLLKSVEYKEEYKNFIMNNHNEINIKVNNEEFLFSIEDMTIKSEGSGVLYLDKERFNNCEVGLIDIGGLNMQFCKYVNGATVPESRFTEMTGSNKLVQDIKEDLEILLKGKSVTFEQAEQSLKNKVLRINNSDMEESREIIRNRIHKYIVNDVIRKITKRRISLDLLQPIVVGGTCLNIKEELKNEIENVEIQEDPQWASVEGLFKIAFAKYI</sequence>
<dbReference type="PATRIC" id="fig|86416.3.peg.1659"/>
<dbReference type="OrthoDB" id="1883643at2"/>
<dbReference type="Gene3D" id="3.30.420.40">
    <property type="match status" value="2"/>
</dbReference>
<dbReference type="KEGG" id="cpas:Clopa_1683"/>
<dbReference type="AlphaFoldDB" id="R4K0J7"/>
<dbReference type="HOGENOM" id="CLU_072272_0_0_9"/>
<accession>R4K0J7</accession>
<dbReference type="STRING" id="86416.Clopa_1683"/>
<dbReference type="eggNOG" id="ENOG50330YS">
    <property type="taxonomic scope" value="Bacteria"/>
</dbReference>
<dbReference type="RefSeq" id="WP_015614926.1">
    <property type="nucleotide sequence ID" value="NC_021182.1"/>
</dbReference>
<dbReference type="InterPro" id="IPR040607">
    <property type="entry name" value="ALP_N"/>
</dbReference>
<protein>
    <recommendedName>
        <fullName evidence="1">Actin-like protein N-terminal domain-containing protein</fullName>
    </recommendedName>
</protein>
<dbReference type="SUPFAM" id="SSF53067">
    <property type="entry name" value="Actin-like ATPase domain"/>
    <property type="match status" value="2"/>
</dbReference>
<evidence type="ECO:0000313" key="2">
    <source>
        <dbReference type="EMBL" id="AGK96607.1"/>
    </source>
</evidence>
<dbReference type="EMBL" id="CP003261">
    <property type="protein sequence ID" value="AGK96607.1"/>
    <property type="molecule type" value="Genomic_DNA"/>
</dbReference>
<dbReference type="Proteomes" id="UP000013523">
    <property type="component" value="Chromosome"/>
</dbReference>
<evidence type="ECO:0000259" key="1">
    <source>
        <dbReference type="Pfam" id="PF17989"/>
    </source>
</evidence>
<keyword evidence="3" id="KW-1185">Reference proteome</keyword>
<dbReference type="InterPro" id="IPR043129">
    <property type="entry name" value="ATPase_NBD"/>
</dbReference>
<dbReference type="CDD" id="cd24026">
    <property type="entry name" value="ASKHA_NBD_ParM_Alp12-like"/>
    <property type="match status" value="1"/>
</dbReference>
<dbReference type="Pfam" id="PF17989">
    <property type="entry name" value="ALP_N"/>
    <property type="match status" value="1"/>
</dbReference>